<sequence length="324" mass="35511">MRAGRGLGESPRRLLDFKGSVCSGPDIALLLLTHPSASRLKDGAGMKQQPSLCSANQHRPPRRPRGSQSSPPSSSRPGCPSIAMATSSLSNAPPWRWGGTRPRRDGSEAERLPVQDGGGDGGSAAAAVEDGGAGAAYGRRNLRADKGRDSVLTPSNCPWAWRLTGLFLMQVADELVKVQVALSNIAGKRERIKILFKKIEDVIKYLDPQYIDRMAVPDTMKLQFILAEEQSLPSRVALLEQVKNLEPILDSASIQAAPEHAAKIQRLSQIQIQQQEQCEQFTDEVKMLLENYNKTTLLLSKQFVQWNEILTQLEAAREVKPAAE</sequence>
<feature type="compositionally biased region" description="Basic and acidic residues" evidence="1">
    <location>
        <begin position="102"/>
        <end position="113"/>
    </location>
</feature>
<feature type="region of interest" description="Disordered" evidence="1">
    <location>
        <begin position="40"/>
        <end position="127"/>
    </location>
</feature>
<evidence type="ECO:0000256" key="1">
    <source>
        <dbReference type="SAM" id="MobiDB-lite"/>
    </source>
</evidence>
<feature type="compositionally biased region" description="Low complexity" evidence="1">
    <location>
        <begin position="66"/>
        <end position="81"/>
    </location>
</feature>
<dbReference type="GeneTree" id="ENSGT00390000016210"/>
<dbReference type="Pfam" id="PF07426">
    <property type="entry name" value="Dynactin_p22"/>
    <property type="match status" value="1"/>
</dbReference>
<dbReference type="GO" id="GO:0061640">
    <property type="term" value="P:cytoskeleton-dependent cytokinesis"/>
    <property type="evidence" value="ECO:0007669"/>
    <property type="project" value="InterPro"/>
</dbReference>
<keyword evidence="3" id="KW-1185">Reference proteome</keyword>
<accession>A0A8C2SZ88</accession>
<reference evidence="2" key="1">
    <citation type="submission" date="2015-11" db="EMBL/GenBank/DDBJ databases">
        <authorList>
            <consortium name="International Coturnix japonica Genome Analysis Consortium"/>
            <person name="Warren W."/>
            <person name="Burt D.W."/>
            <person name="Antin P.B."/>
            <person name="Lanford R."/>
            <person name="Gros J."/>
            <person name="Wilson R.K."/>
        </authorList>
    </citation>
    <scope>NUCLEOTIDE SEQUENCE [LARGE SCALE GENOMIC DNA]</scope>
</reference>
<feature type="compositionally biased region" description="Polar residues" evidence="1">
    <location>
        <begin position="48"/>
        <end position="57"/>
    </location>
</feature>
<proteinExistence type="predicted"/>
<reference evidence="2" key="3">
    <citation type="submission" date="2025-09" db="UniProtKB">
        <authorList>
            <consortium name="Ensembl"/>
        </authorList>
    </citation>
    <scope>IDENTIFICATION</scope>
</reference>
<reference evidence="2" key="2">
    <citation type="submission" date="2025-08" db="UniProtKB">
        <authorList>
            <consortium name="Ensembl"/>
        </authorList>
    </citation>
    <scope>IDENTIFICATION</scope>
</reference>
<name>A0A8C2SZ88_COTJA</name>
<evidence type="ECO:0000313" key="2">
    <source>
        <dbReference type="Ensembl" id="ENSCJPP00005006031.1"/>
    </source>
</evidence>
<evidence type="ECO:0000313" key="3">
    <source>
        <dbReference type="Proteomes" id="UP000694412"/>
    </source>
</evidence>
<dbReference type="InterPro" id="IPR009991">
    <property type="entry name" value="DCTN3"/>
</dbReference>
<protein>
    <submittedName>
        <fullName evidence="2">Dynactin subunit 3</fullName>
    </submittedName>
</protein>
<dbReference type="Ensembl" id="ENSCJPT00005009582.1">
    <property type="protein sequence ID" value="ENSCJPP00005006031.1"/>
    <property type="gene ID" value="ENSCJPG00005005681.1"/>
</dbReference>
<organism evidence="2 3">
    <name type="scientific">Coturnix japonica</name>
    <name type="common">Japanese quail</name>
    <name type="synonym">Coturnix coturnix japonica</name>
    <dbReference type="NCBI Taxonomy" id="93934"/>
    <lineage>
        <taxon>Eukaryota</taxon>
        <taxon>Metazoa</taxon>
        <taxon>Chordata</taxon>
        <taxon>Craniata</taxon>
        <taxon>Vertebrata</taxon>
        <taxon>Euteleostomi</taxon>
        <taxon>Archelosauria</taxon>
        <taxon>Archosauria</taxon>
        <taxon>Dinosauria</taxon>
        <taxon>Saurischia</taxon>
        <taxon>Theropoda</taxon>
        <taxon>Coelurosauria</taxon>
        <taxon>Aves</taxon>
        <taxon>Neognathae</taxon>
        <taxon>Galloanserae</taxon>
        <taxon>Galliformes</taxon>
        <taxon>Phasianidae</taxon>
        <taxon>Perdicinae</taxon>
        <taxon>Coturnix</taxon>
    </lineage>
</organism>
<dbReference type="Proteomes" id="UP000694412">
    <property type="component" value="Chromosome Z"/>
</dbReference>
<dbReference type="AlphaFoldDB" id="A0A8C2SZ88"/>
<dbReference type="PANTHER" id="PTHR28360">
    <property type="entry name" value="DYNACTIN SUBUNIT 3"/>
    <property type="match status" value="1"/>
</dbReference>
<gene>
    <name evidence="2" type="primary">DCTN3</name>
</gene>
<dbReference type="GO" id="GO:0005869">
    <property type="term" value="C:dynactin complex"/>
    <property type="evidence" value="ECO:0007669"/>
    <property type="project" value="InterPro"/>
</dbReference>
<dbReference type="PANTHER" id="PTHR28360:SF1">
    <property type="entry name" value="DYNACTIN SUBUNIT 3"/>
    <property type="match status" value="1"/>
</dbReference>